<comment type="caution">
    <text evidence="7">The sequence shown here is derived from an EMBL/GenBank/DDBJ whole genome shotgun (WGS) entry which is preliminary data.</text>
</comment>
<dbReference type="Proteomes" id="UP001208570">
    <property type="component" value="Unassembled WGS sequence"/>
</dbReference>
<reference evidence="7" key="1">
    <citation type="journal article" date="2023" name="Mol. Biol. Evol.">
        <title>Third-Generation Sequencing Reveals the Adaptive Role of the Epigenome in Three Deep-Sea Polychaetes.</title>
        <authorList>
            <person name="Perez M."/>
            <person name="Aroh O."/>
            <person name="Sun Y."/>
            <person name="Lan Y."/>
            <person name="Juniper S.K."/>
            <person name="Young C.R."/>
            <person name="Angers B."/>
            <person name="Qian P.Y."/>
        </authorList>
    </citation>
    <scope>NUCLEOTIDE SEQUENCE</scope>
    <source>
        <strain evidence="7">P08H-3</strain>
    </source>
</reference>
<evidence type="ECO:0000256" key="1">
    <source>
        <dbReference type="ARBA" id="ARBA00022536"/>
    </source>
</evidence>
<proteinExistence type="predicted"/>
<dbReference type="InterPro" id="IPR042635">
    <property type="entry name" value="MEGF10/SREC1/2-like"/>
</dbReference>
<dbReference type="EMBL" id="JAODUP010000676">
    <property type="protein sequence ID" value="KAK2145532.1"/>
    <property type="molecule type" value="Genomic_DNA"/>
</dbReference>
<dbReference type="CDD" id="cd00055">
    <property type="entry name" value="EGF_Lam"/>
    <property type="match status" value="1"/>
</dbReference>
<protein>
    <recommendedName>
        <fullName evidence="6">Laminin EGF-like domain-containing protein</fullName>
    </recommendedName>
</protein>
<evidence type="ECO:0000313" key="7">
    <source>
        <dbReference type="EMBL" id="KAK2145532.1"/>
    </source>
</evidence>
<keyword evidence="8" id="KW-1185">Reference proteome</keyword>
<dbReference type="SMART" id="SM00180">
    <property type="entry name" value="EGF_Lam"/>
    <property type="match status" value="2"/>
</dbReference>
<keyword evidence="3" id="KW-0677">Repeat</keyword>
<evidence type="ECO:0000256" key="3">
    <source>
        <dbReference type="ARBA" id="ARBA00022737"/>
    </source>
</evidence>
<gene>
    <name evidence="7" type="ORF">LSH36_676g01027</name>
</gene>
<keyword evidence="2" id="KW-0732">Signal</keyword>
<dbReference type="InterPro" id="IPR000742">
    <property type="entry name" value="EGF"/>
</dbReference>
<accession>A0AAD9J3M5</accession>
<keyword evidence="4 5" id="KW-1015">Disulfide bond</keyword>
<evidence type="ECO:0000256" key="5">
    <source>
        <dbReference type="PROSITE-ProRule" id="PRU00460"/>
    </source>
</evidence>
<keyword evidence="1" id="KW-0245">EGF-like domain</keyword>
<dbReference type="GO" id="GO:0005044">
    <property type="term" value="F:scavenger receptor activity"/>
    <property type="evidence" value="ECO:0007669"/>
    <property type="project" value="InterPro"/>
</dbReference>
<dbReference type="PANTHER" id="PTHR24043:SF8">
    <property type="entry name" value="EGF-LIKE DOMAIN-CONTAINING PROTEIN"/>
    <property type="match status" value="1"/>
</dbReference>
<keyword evidence="5" id="KW-0424">Laminin EGF-like domain</keyword>
<name>A0AAD9J3M5_9ANNE</name>
<dbReference type="AlphaFoldDB" id="A0AAD9J3M5"/>
<dbReference type="InterPro" id="IPR002049">
    <property type="entry name" value="LE_dom"/>
</dbReference>
<dbReference type="Gene3D" id="2.170.300.10">
    <property type="entry name" value="Tie2 ligand-binding domain superfamily"/>
    <property type="match status" value="2"/>
</dbReference>
<evidence type="ECO:0000259" key="6">
    <source>
        <dbReference type="PROSITE" id="PS50027"/>
    </source>
</evidence>
<comment type="caution">
    <text evidence="5">Lacks conserved residue(s) required for the propagation of feature annotation.</text>
</comment>
<evidence type="ECO:0000256" key="4">
    <source>
        <dbReference type="ARBA" id="ARBA00023157"/>
    </source>
</evidence>
<dbReference type="Pfam" id="PF00053">
    <property type="entry name" value="EGF_laminin"/>
    <property type="match status" value="1"/>
</dbReference>
<evidence type="ECO:0000313" key="8">
    <source>
        <dbReference type="Proteomes" id="UP001208570"/>
    </source>
</evidence>
<dbReference type="SMART" id="SM00181">
    <property type="entry name" value="EGF"/>
    <property type="match status" value="3"/>
</dbReference>
<dbReference type="PRINTS" id="PR00011">
    <property type="entry name" value="EGFLAMININ"/>
</dbReference>
<dbReference type="FunFam" id="2.170.300.10:FF:000002">
    <property type="entry name" value="Multiple epidermal growth factor-like domains 10"/>
    <property type="match status" value="1"/>
</dbReference>
<dbReference type="PROSITE" id="PS50027">
    <property type="entry name" value="EGF_LAM_2"/>
    <property type="match status" value="1"/>
</dbReference>
<evidence type="ECO:0000256" key="2">
    <source>
        <dbReference type="ARBA" id="ARBA00022729"/>
    </source>
</evidence>
<feature type="domain" description="Laminin EGF-like" evidence="6">
    <location>
        <begin position="256"/>
        <end position="297"/>
    </location>
</feature>
<organism evidence="7 8">
    <name type="scientific">Paralvinella palmiformis</name>
    <dbReference type="NCBI Taxonomy" id="53620"/>
    <lineage>
        <taxon>Eukaryota</taxon>
        <taxon>Metazoa</taxon>
        <taxon>Spiralia</taxon>
        <taxon>Lophotrochozoa</taxon>
        <taxon>Annelida</taxon>
        <taxon>Polychaeta</taxon>
        <taxon>Sedentaria</taxon>
        <taxon>Canalipalpata</taxon>
        <taxon>Terebellida</taxon>
        <taxon>Terebelliformia</taxon>
        <taxon>Alvinellidae</taxon>
        <taxon>Paralvinella</taxon>
    </lineage>
</organism>
<dbReference type="PANTHER" id="PTHR24043">
    <property type="entry name" value="SCAVENGER RECEPTOR CLASS F"/>
    <property type="match status" value="1"/>
</dbReference>
<feature type="disulfide bond" evidence="5">
    <location>
        <begin position="273"/>
        <end position="282"/>
    </location>
</feature>
<sequence length="336" mass="37026">MTILKQLHRAITVTVLDQQPTVVAYLDIVALKFPPDKLTFYTSDVFLFQPTASLAARTVDVFNPKNVCVISAGEETTVQVSVRANFGDKTVVIIVLVSMGRSVNQRQDHVFVLQVIKEGTVRIYVLVALMAYTVIRHVNVRMVQHVITCEQQCPPGYYGTTCRETCQCTNGAVCVHTDGSCICDGTGYEGLLCDNRMCPLDKFGVKCSETCKCRKETTEECHAVTGQCKCKPGWTGSDCSATCPDQFYGRHCSQRCDCEHAVGCNHVTGQCRCKAGYIGKRCSQQCPEGYHGDNCTELCDCKNSISCDHRDGHCSCKPGNVRFNPARVGHIQCLCN</sequence>